<proteinExistence type="predicted"/>
<evidence type="ECO:0008006" key="3">
    <source>
        <dbReference type="Google" id="ProtNLM"/>
    </source>
</evidence>
<name>A0A3D9L6X7_MARFU</name>
<dbReference type="Gene3D" id="3.10.450.50">
    <property type="match status" value="1"/>
</dbReference>
<gene>
    <name evidence="1" type="ORF">C7460_10469</name>
</gene>
<protein>
    <recommendedName>
        <fullName evidence="3">DUF4440 domain-containing protein</fullName>
    </recommendedName>
</protein>
<dbReference type="EMBL" id="QREG01000004">
    <property type="protein sequence ID" value="REE01050.1"/>
    <property type="molecule type" value="Genomic_DNA"/>
</dbReference>
<accession>A0A3D9L6X7</accession>
<reference evidence="1 2" key="1">
    <citation type="submission" date="2018-07" db="EMBL/GenBank/DDBJ databases">
        <title>Genomic Encyclopedia of Type Strains, Phase IV (KMG-IV): sequencing the most valuable type-strain genomes for metagenomic binning, comparative biology and taxonomic classification.</title>
        <authorList>
            <person name="Goeker M."/>
        </authorList>
    </citation>
    <scope>NUCLEOTIDE SEQUENCE [LARGE SCALE GENOMIC DNA]</scope>
    <source>
        <strain evidence="1 2">DSM 4134</strain>
    </source>
</reference>
<organism evidence="1 2">
    <name type="scientific">Marinoscillum furvescens DSM 4134</name>
    <dbReference type="NCBI Taxonomy" id="1122208"/>
    <lineage>
        <taxon>Bacteria</taxon>
        <taxon>Pseudomonadati</taxon>
        <taxon>Bacteroidota</taxon>
        <taxon>Cytophagia</taxon>
        <taxon>Cytophagales</taxon>
        <taxon>Reichenbachiellaceae</taxon>
        <taxon>Marinoscillum</taxon>
    </lineage>
</organism>
<evidence type="ECO:0000313" key="1">
    <source>
        <dbReference type="EMBL" id="REE01050.1"/>
    </source>
</evidence>
<dbReference type="SUPFAM" id="SSF54427">
    <property type="entry name" value="NTF2-like"/>
    <property type="match status" value="1"/>
</dbReference>
<evidence type="ECO:0000313" key="2">
    <source>
        <dbReference type="Proteomes" id="UP000256779"/>
    </source>
</evidence>
<dbReference type="Proteomes" id="UP000256779">
    <property type="component" value="Unassembled WGS sequence"/>
</dbReference>
<dbReference type="InterPro" id="IPR032710">
    <property type="entry name" value="NTF2-like_dom_sf"/>
</dbReference>
<keyword evidence="2" id="KW-1185">Reference proteome</keyword>
<dbReference type="AlphaFoldDB" id="A0A3D9L6X7"/>
<sequence>MEPLTSIDSTSTPSYTENALLLDSTGLSNQRTYMDTSWTRFSVAANKKYTYAIVAARKADHHYKQLLITDQANQRELELTLVASEVAWDSAIDQRRNDWIRLCNAHHAAELINNLYLPEAIYYNHKPPITDRTALIAEYAYMNRPEYSLHLAPLHREMVNTTFAFEIGQCSGSYGGKYMICWQKDAQGKWMVFMDSNI</sequence>
<comment type="caution">
    <text evidence="1">The sequence shown here is derived from an EMBL/GenBank/DDBJ whole genome shotgun (WGS) entry which is preliminary data.</text>
</comment>